<accession>A0A940YVM3</accession>
<dbReference type="AlphaFoldDB" id="A0A940YVM3"/>
<proteinExistence type="inferred from homology"/>
<organism evidence="5 6">
    <name type="scientific">Ideonella aquatica</name>
    <dbReference type="NCBI Taxonomy" id="2824119"/>
    <lineage>
        <taxon>Bacteria</taxon>
        <taxon>Pseudomonadati</taxon>
        <taxon>Pseudomonadota</taxon>
        <taxon>Betaproteobacteria</taxon>
        <taxon>Burkholderiales</taxon>
        <taxon>Sphaerotilaceae</taxon>
        <taxon>Ideonella</taxon>
    </lineage>
</organism>
<dbReference type="EMBL" id="JAGQDE010000012">
    <property type="protein sequence ID" value="MBQ0960085.1"/>
    <property type="molecule type" value="Genomic_DNA"/>
</dbReference>
<dbReference type="Proteomes" id="UP000678374">
    <property type="component" value="Unassembled WGS sequence"/>
</dbReference>
<evidence type="ECO:0000313" key="6">
    <source>
        <dbReference type="Proteomes" id="UP000678374"/>
    </source>
</evidence>
<evidence type="ECO:0000256" key="1">
    <source>
        <dbReference type="ARBA" id="ARBA00010062"/>
    </source>
</evidence>
<dbReference type="PANTHER" id="PTHR47235:SF1">
    <property type="entry name" value="BLR6548 PROTEIN"/>
    <property type="match status" value="1"/>
</dbReference>
<dbReference type="SUPFAM" id="SSF53822">
    <property type="entry name" value="Periplasmic binding protein-like I"/>
    <property type="match status" value="1"/>
</dbReference>
<comment type="caution">
    <text evidence="5">The sequence shown here is derived from an EMBL/GenBank/DDBJ whole genome shotgun (WGS) entry which is preliminary data.</text>
</comment>
<dbReference type="InterPro" id="IPR028081">
    <property type="entry name" value="Leu-bd"/>
</dbReference>
<feature type="chain" id="PRO_5037923870" evidence="3">
    <location>
        <begin position="29"/>
        <end position="374"/>
    </location>
</feature>
<dbReference type="RefSeq" id="WP_210802761.1">
    <property type="nucleotide sequence ID" value="NZ_JAGQDE010000012.1"/>
</dbReference>
<evidence type="ECO:0000256" key="2">
    <source>
        <dbReference type="ARBA" id="ARBA00022729"/>
    </source>
</evidence>
<name>A0A940YVM3_9BURK</name>
<dbReference type="CDD" id="cd06326">
    <property type="entry name" value="PBP1_ABC_ligand_binding-like"/>
    <property type="match status" value="1"/>
</dbReference>
<evidence type="ECO:0000259" key="4">
    <source>
        <dbReference type="Pfam" id="PF13458"/>
    </source>
</evidence>
<dbReference type="InterPro" id="IPR028082">
    <property type="entry name" value="Peripla_BP_I"/>
</dbReference>
<feature type="signal peptide" evidence="3">
    <location>
        <begin position="1"/>
        <end position="28"/>
    </location>
</feature>
<keyword evidence="6" id="KW-1185">Reference proteome</keyword>
<dbReference type="Gene3D" id="3.40.50.2300">
    <property type="match status" value="2"/>
</dbReference>
<sequence length="374" mass="39680">MGARVRQAWRSAAGVALLALSVSLSAQAQWKIGQTVGLSGAVAATVAETRQGAMLWIEAVNRQGGVQGQPIELISLDDRFEVPQAVANARQLIDQGVLALFLNRGTPHTQALMPLLSEARIPLIAPSTGAMVLHQPVHPWLFNVRATYQREAERAITHLTQIGVRRIGLVQVDDSFGEDAVQGALKGLKAAGLSAVSHQRYDRSKPDFSALIPALVKAEPQAVMFIGSGTAVVDAMKALRAAGSRAQMVTLSNNASAGFVKLLGEQARGVIVSQVFPSERSIAVPMVKEAQALAKAKGLTLTPAMLEGFAAAKVLVEGLRRAGRIPTRQSLADALNGLQRLDLGGLELGFSQADHSGLDYVDLSIIAEDGRFQR</sequence>
<evidence type="ECO:0000256" key="3">
    <source>
        <dbReference type="SAM" id="SignalP"/>
    </source>
</evidence>
<feature type="domain" description="Leucine-binding protein" evidence="4">
    <location>
        <begin position="30"/>
        <end position="357"/>
    </location>
</feature>
<protein>
    <submittedName>
        <fullName evidence="5">ABC transporter substrate-binding protein</fullName>
    </submittedName>
</protein>
<dbReference type="PANTHER" id="PTHR47235">
    <property type="entry name" value="BLR6548 PROTEIN"/>
    <property type="match status" value="1"/>
</dbReference>
<comment type="similarity">
    <text evidence="1">Belongs to the leucine-binding protein family.</text>
</comment>
<dbReference type="Pfam" id="PF13458">
    <property type="entry name" value="Peripla_BP_6"/>
    <property type="match status" value="1"/>
</dbReference>
<keyword evidence="2 3" id="KW-0732">Signal</keyword>
<gene>
    <name evidence="5" type="ORF">KAK06_14115</name>
</gene>
<reference evidence="5" key="1">
    <citation type="submission" date="2021-04" db="EMBL/GenBank/DDBJ databases">
        <title>The genome sequence of Ideonella sp. 4Y11.</title>
        <authorList>
            <person name="Liu Y."/>
        </authorList>
    </citation>
    <scope>NUCLEOTIDE SEQUENCE</scope>
    <source>
        <strain evidence="5">4Y11</strain>
    </source>
</reference>
<evidence type="ECO:0000313" key="5">
    <source>
        <dbReference type="EMBL" id="MBQ0960085.1"/>
    </source>
</evidence>